<feature type="transmembrane region" description="Helical" evidence="1">
    <location>
        <begin position="41"/>
        <end position="61"/>
    </location>
</feature>
<keyword evidence="1" id="KW-0812">Transmembrane</keyword>
<protein>
    <submittedName>
        <fullName evidence="2">Uncharacterized protein</fullName>
    </submittedName>
</protein>
<gene>
    <name evidence="2" type="ORF">SPMU_10050</name>
</gene>
<comment type="caution">
    <text evidence="2">The sequence shown here is derived from an EMBL/GenBank/DDBJ whole genome shotgun (WGS) entry which is preliminary data.</text>
</comment>
<proteinExistence type="predicted"/>
<sequence length="62" mass="6835">MPHPYRLEVKAGYLFILRKPLCPSCILCWNVSPVVPLMKQIVPIFLALIPFAAVVGACVTVP</sequence>
<keyword evidence="1" id="KW-0472">Membrane</keyword>
<evidence type="ECO:0000256" key="1">
    <source>
        <dbReference type="SAM" id="Phobius"/>
    </source>
</evidence>
<evidence type="ECO:0000313" key="2">
    <source>
        <dbReference type="EMBL" id="OWK32665.1"/>
    </source>
</evidence>
<organism evidence="2 3">
    <name type="scientific">Sphingomonas mucosissima</name>
    <dbReference type="NCBI Taxonomy" id="370959"/>
    <lineage>
        <taxon>Bacteria</taxon>
        <taxon>Pseudomonadati</taxon>
        <taxon>Pseudomonadota</taxon>
        <taxon>Alphaproteobacteria</taxon>
        <taxon>Sphingomonadales</taxon>
        <taxon>Sphingomonadaceae</taxon>
        <taxon>Sphingomonas</taxon>
    </lineage>
</organism>
<dbReference type="EMBL" id="NBBJ01000001">
    <property type="protein sequence ID" value="OWK32665.1"/>
    <property type="molecule type" value="Genomic_DNA"/>
</dbReference>
<dbReference type="Proteomes" id="UP000197783">
    <property type="component" value="Unassembled WGS sequence"/>
</dbReference>
<keyword evidence="1" id="KW-1133">Transmembrane helix</keyword>
<name>A0A245ZSF2_9SPHN</name>
<dbReference type="AlphaFoldDB" id="A0A245ZSF2"/>
<keyword evidence="3" id="KW-1185">Reference proteome</keyword>
<evidence type="ECO:0000313" key="3">
    <source>
        <dbReference type="Proteomes" id="UP000197783"/>
    </source>
</evidence>
<reference evidence="2 3" key="1">
    <citation type="submission" date="2017-03" db="EMBL/GenBank/DDBJ databases">
        <title>Genome sequence of Sphingomonas mucosissima DSM 17494.</title>
        <authorList>
            <person name="Poehlein A."/>
            <person name="Wuebbeler J.H."/>
            <person name="Steinbuechel A."/>
            <person name="Daniel R."/>
        </authorList>
    </citation>
    <scope>NUCLEOTIDE SEQUENCE [LARGE SCALE GENOMIC DNA]</scope>
    <source>
        <strain evidence="2 3">DSM 17494</strain>
    </source>
</reference>
<accession>A0A245ZSF2</accession>